<gene>
    <name evidence="1" type="ORF">GCM10022295_53680</name>
</gene>
<accession>A0ABP6XCH2</accession>
<comment type="caution">
    <text evidence="1">The sequence shown here is derived from an EMBL/GenBank/DDBJ whole genome shotgun (WGS) entry which is preliminary data.</text>
</comment>
<reference evidence="2" key="1">
    <citation type="journal article" date="2019" name="Int. J. Syst. Evol. Microbiol.">
        <title>The Global Catalogue of Microorganisms (GCM) 10K type strain sequencing project: providing services to taxonomists for standard genome sequencing and annotation.</title>
        <authorList>
            <consortium name="The Broad Institute Genomics Platform"/>
            <consortium name="The Broad Institute Genome Sequencing Center for Infectious Disease"/>
            <person name="Wu L."/>
            <person name="Ma J."/>
        </authorList>
    </citation>
    <scope>NUCLEOTIDE SEQUENCE [LARGE SCALE GENOMIC DNA]</scope>
    <source>
        <strain evidence="2">JCM 17656</strain>
    </source>
</reference>
<evidence type="ECO:0000313" key="2">
    <source>
        <dbReference type="Proteomes" id="UP001500707"/>
    </source>
</evidence>
<proteinExistence type="predicted"/>
<protein>
    <submittedName>
        <fullName evidence="1">Uncharacterized protein</fullName>
    </submittedName>
</protein>
<organism evidence="1 2">
    <name type="scientific">Streptomyces osmaniensis</name>
    <dbReference type="NCBI Taxonomy" id="593134"/>
    <lineage>
        <taxon>Bacteria</taxon>
        <taxon>Bacillati</taxon>
        <taxon>Actinomycetota</taxon>
        <taxon>Actinomycetes</taxon>
        <taxon>Kitasatosporales</taxon>
        <taxon>Streptomycetaceae</taxon>
        <taxon>Streptomyces</taxon>
    </lineage>
</organism>
<dbReference type="Proteomes" id="UP001500707">
    <property type="component" value="Unassembled WGS sequence"/>
</dbReference>
<name>A0ABP6XCH2_9ACTN</name>
<dbReference type="EMBL" id="BAABCE010000010">
    <property type="protein sequence ID" value="GAA3564674.1"/>
    <property type="molecule type" value="Genomic_DNA"/>
</dbReference>
<sequence length="84" mass="9069">MAVLLDERLHGRQRPLQRLAVEVLEHDGGHGSLVLRRQRHVGAGHGNGSWHASLPVPARSGAPVLLRCTGMTSLRDYLSTVSTG</sequence>
<keyword evidence="2" id="KW-1185">Reference proteome</keyword>
<evidence type="ECO:0000313" key="1">
    <source>
        <dbReference type="EMBL" id="GAA3564674.1"/>
    </source>
</evidence>